<gene>
    <name evidence="4" type="ORF">GCM10007094_25870</name>
</gene>
<dbReference type="Pfam" id="PF03861">
    <property type="entry name" value="ANTAR"/>
    <property type="match status" value="1"/>
</dbReference>
<dbReference type="InterPro" id="IPR011006">
    <property type="entry name" value="CheY-like_superfamily"/>
</dbReference>
<dbReference type="Pfam" id="PF00072">
    <property type="entry name" value="Response_reg"/>
    <property type="match status" value="1"/>
</dbReference>
<dbReference type="InterPro" id="IPR001789">
    <property type="entry name" value="Sig_transdc_resp-reg_receiver"/>
</dbReference>
<dbReference type="PROSITE" id="PS50110">
    <property type="entry name" value="RESPONSE_REGULATORY"/>
    <property type="match status" value="1"/>
</dbReference>
<reference evidence="5" key="1">
    <citation type="journal article" date="2019" name="Int. J. Syst. Evol. Microbiol.">
        <title>The Global Catalogue of Microorganisms (GCM) 10K type strain sequencing project: providing services to taxonomists for standard genome sequencing and annotation.</title>
        <authorList>
            <consortium name="The Broad Institute Genomics Platform"/>
            <consortium name="The Broad Institute Genome Sequencing Center for Infectious Disease"/>
            <person name="Wu L."/>
            <person name="Ma J."/>
        </authorList>
    </citation>
    <scope>NUCLEOTIDE SEQUENCE [LARGE SCALE GENOMIC DNA]</scope>
    <source>
        <strain evidence="5">KCTC 12861</strain>
    </source>
</reference>
<evidence type="ECO:0000259" key="3">
    <source>
        <dbReference type="PROSITE" id="PS50921"/>
    </source>
</evidence>
<dbReference type="PIRSF" id="PIRSF036382">
    <property type="entry name" value="RR_antiterm"/>
    <property type="match status" value="1"/>
</dbReference>
<dbReference type="EMBL" id="BMXE01000004">
    <property type="protein sequence ID" value="GHB35197.1"/>
    <property type="molecule type" value="Genomic_DNA"/>
</dbReference>
<feature type="domain" description="Response regulatory" evidence="2">
    <location>
        <begin position="7"/>
        <end position="121"/>
    </location>
</feature>
<name>A0ABQ3EHK7_9HYPH</name>
<dbReference type="InterPro" id="IPR036388">
    <property type="entry name" value="WH-like_DNA-bd_sf"/>
</dbReference>
<dbReference type="Gene3D" id="1.10.10.10">
    <property type="entry name" value="Winged helix-like DNA-binding domain superfamily/Winged helix DNA-binding domain"/>
    <property type="match status" value="1"/>
</dbReference>
<evidence type="ECO:0000313" key="4">
    <source>
        <dbReference type="EMBL" id="GHB35197.1"/>
    </source>
</evidence>
<dbReference type="RefSeq" id="WP_189437204.1">
    <property type="nucleotide sequence ID" value="NZ_BMXE01000004.1"/>
</dbReference>
<feature type="domain" description="ANTAR" evidence="3">
    <location>
        <begin position="127"/>
        <end position="188"/>
    </location>
</feature>
<evidence type="ECO:0000313" key="5">
    <source>
        <dbReference type="Proteomes" id="UP000637980"/>
    </source>
</evidence>
<dbReference type="Proteomes" id="UP000637980">
    <property type="component" value="Unassembled WGS sequence"/>
</dbReference>
<dbReference type="InterPro" id="IPR008327">
    <property type="entry name" value="Sig_transdc_resp-reg_antiterm"/>
</dbReference>
<organism evidence="4 5">
    <name type="scientific">Pseudovibrio japonicus</name>
    <dbReference type="NCBI Taxonomy" id="366534"/>
    <lineage>
        <taxon>Bacteria</taxon>
        <taxon>Pseudomonadati</taxon>
        <taxon>Pseudomonadota</taxon>
        <taxon>Alphaproteobacteria</taxon>
        <taxon>Hyphomicrobiales</taxon>
        <taxon>Stappiaceae</taxon>
        <taxon>Pseudovibrio</taxon>
    </lineage>
</organism>
<accession>A0ABQ3EHK7</accession>
<dbReference type="SMART" id="SM01012">
    <property type="entry name" value="ANTAR"/>
    <property type="match status" value="1"/>
</dbReference>
<feature type="modified residue" description="4-aspartylphosphate" evidence="1">
    <location>
        <position position="57"/>
    </location>
</feature>
<sequence>MVTDDLEILLVDANEASTAVIEAGLHAAGLNRVTVASDLNGIGRVIERARPDVIVIDLGNPQRDTLESVFQLTRSAKRPIAMFVDQSDQSDIEAAIDAGVSAYVVNGLRQDRVKPLLDLAIHRFNATTKLERELEDARNELTDRKIIDRAKGILIETQSIPEAKAYALLRQTAMNQNQTIAEVAKSIITTSSLLNLEKVRS</sequence>
<comment type="caution">
    <text evidence="4">The sequence shown here is derived from an EMBL/GenBank/DDBJ whole genome shotgun (WGS) entry which is preliminary data.</text>
</comment>
<keyword evidence="1" id="KW-0597">Phosphoprotein</keyword>
<dbReference type="PROSITE" id="PS50921">
    <property type="entry name" value="ANTAR"/>
    <property type="match status" value="1"/>
</dbReference>
<dbReference type="SMART" id="SM00448">
    <property type="entry name" value="REC"/>
    <property type="match status" value="1"/>
</dbReference>
<dbReference type="PANTHER" id="PTHR43367">
    <property type="match status" value="1"/>
</dbReference>
<evidence type="ECO:0000256" key="1">
    <source>
        <dbReference type="PROSITE-ProRule" id="PRU00169"/>
    </source>
</evidence>
<evidence type="ECO:0000259" key="2">
    <source>
        <dbReference type="PROSITE" id="PS50110"/>
    </source>
</evidence>
<dbReference type="SUPFAM" id="SSF52172">
    <property type="entry name" value="CheY-like"/>
    <property type="match status" value="1"/>
</dbReference>
<dbReference type="InterPro" id="IPR005561">
    <property type="entry name" value="ANTAR"/>
</dbReference>
<proteinExistence type="predicted"/>
<keyword evidence="5" id="KW-1185">Reference proteome</keyword>
<dbReference type="PANTHER" id="PTHR43367:SF1">
    <property type="entry name" value="TWO-COMPONENT RESPONSE REGULATOR-LIKE APRR6-RELATED"/>
    <property type="match status" value="1"/>
</dbReference>
<protein>
    <submittedName>
        <fullName evidence="4">Two-component system response regulator</fullName>
    </submittedName>
</protein>
<dbReference type="Gene3D" id="3.40.50.2300">
    <property type="match status" value="1"/>
</dbReference>